<dbReference type="EMBL" id="CAEZYY010000005">
    <property type="protein sequence ID" value="CAB4743630.1"/>
    <property type="molecule type" value="Genomic_DNA"/>
</dbReference>
<dbReference type="GO" id="GO:0016020">
    <property type="term" value="C:membrane"/>
    <property type="evidence" value="ECO:0007669"/>
    <property type="project" value="UniProtKB-SubCell"/>
</dbReference>
<feature type="transmembrane region" description="Helical" evidence="11">
    <location>
        <begin position="95"/>
        <end position="113"/>
    </location>
</feature>
<gene>
    <name evidence="13" type="ORF">UFOPK2602_00817</name>
    <name evidence="14" type="ORF">UFOPK2806_00552</name>
    <name evidence="15" type="ORF">UFOPK3417_00262</name>
    <name evidence="16" type="ORF">UFOPK4306_01993</name>
</gene>
<keyword evidence="3" id="KW-0808">Transferase</keyword>
<name>A0A6J7CV25_9ZZZZ</name>
<dbReference type="GO" id="GO:0016301">
    <property type="term" value="F:kinase activity"/>
    <property type="evidence" value="ECO:0007669"/>
    <property type="project" value="UniProtKB-KW"/>
</dbReference>
<dbReference type="Pfam" id="PF13493">
    <property type="entry name" value="DUF4118"/>
    <property type="match status" value="1"/>
</dbReference>
<evidence type="ECO:0000256" key="4">
    <source>
        <dbReference type="ARBA" id="ARBA00022692"/>
    </source>
</evidence>
<accession>A0A6J7CV25</accession>
<feature type="transmembrane region" description="Helical" evidence="11">
    <location>
        <begin position="46"/>
        <end position="75"/>
    </location>
</feature>
<evidence type="ECO:0000259" key="12">
    <source>
        <dbReference type="Pfam" id="PF13493"/>
    </source>
</evidence>
<protein>
    <submittedName>
        <fullName evidence="15">Unannotated protein</fullName>
    </submittedName>
</protein>
<evidence type="ECO:0000313" key="14">
    <source>
        <dbReference type="EMBL" id="CAB4743630.1"/>
    </source>
</evidence>
<evidence type="ECO:0000256" key="10">
    <source>
        <dbReference type="ARBA" id="ARBA00023136"/>
    </source>
</evidence>
<evidence type="ECO:0000256" key="8">
    <source>
        <dbReference type="ARBA" id="ARBA00022989"/>
    </source>
</evidence>
<keyword evidence="4 11" id="KW-0812">Transmembrane</keyword>
<dbReference type="EMBL" id="CAFBLR010000012">
    <property type="protein sequence ID" value="CAB4861771.1"/>
    <property type="molecule type" value="Genomic_DNA"/>
</dbReference>
<evidence type="ECO:0000256" key="7">
    <source>
        <dbReference type="ARBA" id="ARBA00022840"/>
    </source>
</evidence>
<evidence type="ECO:0000256" key="6">
    <source>
        <dbReference type="ARBA" id="ARBA00022777"/>
    </source>
</evidence>
<reference evidence="15" key="1">
    <citation type="submission" date="2020-05" db="EMBL/GenBank/DDBJ databases">
        <authorList>
            <person name="Chiriac C."/>
            <person name="Salcher M."/>
            <person name="Ghai R."/>
            <person name="Kavagutti S V."/>
        </authorList>
    </citation>
    <scope>NUCLEOTIDE SEQUENCE</scope>
</reference>
<proteinExistence type="predicted"/>
<dbReference type="EMBL" id="CAFBQP010000092">
    <property type="protein sequence ID" value="CAB5067131.1"/>
    <property type="molecule type" value="Genomic_DNA"/>
</dbReference>
<evidence type="ECO:0000256" key="5">
    <source>
        <dbReference type="ARBA" id="ARBA00022741"/>
    </source>
</evidence>
<evidence type="ECO:0000256" key="3">
    <source>
        <dbReference type="ARBA" id="ARBA00022679"/>
    </source>
</evidence>
<organism evidence="15">
    <name type="scientific">freshwater metagenome</name>
    <dbReference type="NCBI Taxonomy" id="449393"/>
    <lineage>
        <taxon>unclassified sequences</taxon>
        <taxon>metagenomes</taxon>
        <taxon>ecological metagenomes</taxon>
    </lineage>
</organism>
<dbReference type="GO" id="GO:0000160">
    <property type="term" value="P:phosphorelay signal transduction system"/>
    <property type="evidence" value="ECO:0007669"/>
    <property type="project" value="UniProtKB-KW"/>
</dbReference>
<keyword evidence="5" id="KW-0547">Nucleotide-binding</keyword>
<dbReference type="InterPro" id="IPR025201">
    <property type="entry name" value="KdpD_TM"/>
</dbReference>
<keyword evidence="10 11" id="KW-0472">Membrane</keyword>
<evidence type="ECO:0000256" key="2">
    <source>
        <dbReference type="ARBA" id="ARBA00022553"/>
    </source>
</evidence>
<evidence type="ECO:0000313" key="13">
    <source>
        <dbReference type="EMBL" id="CAB4705333.1"/>
    </source>
</evidence>
<sequence length="250" mass="25973">MTITVRQQRLLTTGAGALGPVAAVVIAWATSSYGKQRGDALEIANVALVLAVVTVTTALANWVGGVVTSLAAALSLNWFHTEPIRTFRISATTDLLSVLLLAALGVGVSSVTARRVRAATRRGSHLAAAAAHDRVVAAAGASRPAHQLWQLALAATSPELALVNACVVSARAVDLPIIARLPWTDNPSDACFLLPPGGAAMPMGQSSGCFLVIVPRETMTSVLLDRRAVTSFADAVHLALEDPYPNPIHP</sequence>
<keyword evidence="9" id="KW-0902">Two-component regulatory system</keyword>
<evidence type="ECO:0000313" key="16">
    <source>
        <dbReference type="EMBL" id="CAB5067131.1"/>
    </source>
</evidence>
<evidence type="ECO:0000256" key="9">
    <source>
        <dbReference type="ARBA" id="ARBA00023012"/>
    </source>
</evidence>
<dbReference type="EMBL" id="CAEZXX010000044">
    <property type="protein sequence ID" value="CAB4705333.1"/>
    <property type="molecule type" value="Genomic_DNA"/>
</dbReference>
<keyword evidence="2" id="KW-0597">Phosphoprotein</keyword>
<dbReference type="GO" id="GO:0005524">
    <property type="term" value="F:ATP binding"/>
    <property type="evidence" value="ECO:0007669"/>
    <property type="project" value="UniProtKB-KW"/>
</dbReference>
<evidence type="ECO:0000256" key="1">
    <source>
        <dbReference type="ARBA" id="ARBA00004141"/>
    </source>
</evidence>
<feature type="domain" description="Sensor protein KdpD transmembrane" evidence="12">
    <location>
        <begin position="15"/>
        <end position="121"/>
    </location>
</feature>
<dbReference type="InterPro" id="IPR038318">
    <property type="entry name" value="KdpD_sf"/>
</dbReference>
<keyword evidence="6" id="KW-0418">Kinase</keyword>
<dbReference type="AlphaFoldDB" id="A0A6J7CV25"/>
<evidence type="ECO:0000313" key="15">
    <source>
        <dbReference type="EMBL" id="CAB4861771.1"/>
    </source>
</evidence>
<dbReference type="Gene3D" id="1.20.120.620">
    <property type="entry name" value="Backbone structure of the membrane domain of e. Coli histidine kinase receptor kdpd"/>
    <property type="match status" value="1"/>
</dbReference>
<comment type="subcellular location">
    <subcellularLocation>
        <location evidence="1">Membrane</location>
        <topology evidence="1">Multi-pass membrane protein</topology>
    </subcellularLocation>
</comment>
<keyword evidence="8 11" id="KW-1133">Transmembrane helix</keyword>
<keyword evidence="7" id="KW-0067">ATP-binding</keyword>
<feature type="transmembrane region" description="Helical" evidence="11">
    <location>
        <begin position="15"/>
        <end position="34"/>
    </location>
</feature>
<evidence type="ECO:0000256" key="11">
    <source>
        <dbReference type="SAM" id="Phobius"/>
    </source>
</evidence>